<evidence type="ECO:0000256" key="5">
    <source>
        <dbReference type="ARBA" id="ARBA00022553"/>
    </source>
</evidence>
<dbReference type="InterPro" id="IPR017441">
    <property type="entry name" value="Protein_kinase_ATP_BS"/>
</dbReference>
<comment type="cofactor">
    <cofactor evidence="1">
        <name>Mg(2+)</name>
        <dbReference type="ChEBI" id="CHEBI:18420"/>
    </cofactor>
</comment>
<dbReference type="EMBL" id="SCKG01000009">
    <property type="protein sequence ID" value="TDH08509.1"/>
    <property type="molecule type" value="Genomic_DNA"/>
</dbReference>
<dbReference type="GO" id="GO:0035556">
    <property type="term" value="P:intracellular signal transduction"/>
    <property type="evidence" value="ECO:0007669"/>
    <property type="project" value="TreeGrafter"/>
</dbReference>
<dbReference type="InterPro" id="IPR008271">
    <property type="entry name" value="Ser/Thr_kinase_AS"/>
</dbReference>
<evidence type="ECO:0000256" key="2">
    <source>
        <dbReference type="ARBA" id="ARBA00006692"/>
    </source>
</evidence>
<keyword evidence="8 16" id="KW-0547">Nucleotide-binding</keyword>
<keyword evidence="4 17" id="KW-0723">Serine/threonine-protein kinase</keyword>
<evidence type="ECO:0000256" key="6">
    <source>
        <dbReference type="ARBA" id="ARBA00022679"/>
    </source>
</evidence>
<comment type="caution">
    <text evidence="19">The sequence shown here is derived from an EMBL/GenBank/DDBJ whole genome shotgun (WGS) entry which is preliminary data.</text>
</comment>
<evidence type="ECO:0000256" key="8">
    <source>
        <dbReference type="ARBA" id="ARBA00022741"/>
    </source>
</evidence>
<keyword evidence="20" id="KW-1185">Reference proteome</keyword>
<protein>
    <recommendedName>
        <fullName evidence="14">Serine/threonine-protein kinase NIM1</fullName>
        <ecNumber evidence="3">2.7.11.1</ecNumber>
    </recommendedName>
    <alternativeName>
        <fullName evidence="15">NIM1 serine/threonine-protein kinase</fullName>
    </alternativeName>
</protein>
<evidence type="ECO:0000313" key="20">
    <source>
        <dbReference type="Proteomes" id="UP000295070"/>
    </source>
</evidence>
<dbReference type="PROSITE" id="PS00108">
    <property type="entry name" value="PROTEIN_KINASE_ST"/>
    <property type="match status" value="1"/>
</dbReference>
<dbReference type="PROSITE" id="PS00107">
    <property type="entry name" value="PROTEIN_KINASE_ATP"/>
    <property type="match status" value="1"/>
</dbReference>
<dbReference type="PANTHER" id="PTHR24346">
    <property type="entry name" value="MAP/MICROTUBULE AFFINITY-REGULATING KINASE"/>
    <property type="match status" value="1"/>
</dbReference>
<reference evidence="19 20" key="1">
    <citation type="submission" date="2019-01" db="EMBL/GenBank/DDBJ databases">
        <title>A chromosome-scale genome assembly of the yellow perch, Perca flavescens.</title>
        <authorList>
            <person name="Feron R."/>
            <person name="Morvezen R."/>
            <person name="Bestin A."/>
            <person name="Haffray P."/>
            <person name="Klopp C."/>
            <person name="Zahm M."/>
            <person name="Cabau C."/>
            <person name="Roques C."/>
            <person name="Donnadieu C."/>
            <person name="Bouchez O."/>
            <person name="Christie M."/>
            <person name="Larson W."/>
            <person name="Guiguen Y."/>
        </authorList>
    </citation>
    <scope>NUCLEOTIDE SEQUENCE [LARGE SCALE GENOMIC DNA]</scope>
    <source>
        <strain evidence="19">YP-PL-M2</strain>
        <tissue evidence="19">Blood</tissue>
    </source>
</reference>
<evidence type="ECO:0000256" key="14">
    <source>
        <dbReference type="ARBA" id="ARBA00069491"/>
    </source>
</evidence>
<dbReference type="STRING" id="8167.A0A484CZS9"/>
<evidence type="ECO:0000256" key="1">
    <source>
        <dbReference type="ARBA" id="ARBA00001946"/>
    </source>
</evidence>
<name>A0A484CZS9_PERFV</name>
<keyword evidence="6" id="KW-0808">Transferase</keyword>
<dbReference type="GO" id="GO:0005524">
    <property type="term" value="F:ATP binding"/>
    <property type="evidence" value="ECO:0007669"/>
    <property type="project" value="UniProtKB-UniRule"/>
</dbReference>
<evidence type="ECO:0000259" key="18">
    <source>
        <dbReference type="PROSITE" id="PS50011"/>
    </source>
</evidence>
<evidence type="ECO:0000256" key="9">
    <source>
        <dbReference type="ARBA" id="ARBA00022777"/>
    </source>
</evidence>
<evidence type="ECO:0000313" key="19">
    <source>
        <dbReference type="EMBL" id="TDH08509.1"/>
    </source>
</evidence>
<keyword evidence="11" id="KW-0460">Magnesium</keyword>
<evidence type="ECO:0000256" key="4">
    <source>
        <dbReference type="ARBA" id="ARBA00022527"/>
    </source>
</evidence>
<dbReference type="Gene3D" id="1.10.510.10">
    <property type="entry name" value="Transferase(Phosphotransferase) domain 1"/>
    <property type="match status" value="1"/>
</dbReference>
<dbReference type="SUPFAM" id="SSF56112">
    <property type="entry name" value="Protein kinase-like (PK-like)"/>
    <property type="match status" value="1"/>
</dbReference>
<gene>
    <name evidence="19" type="ORF">EPR50_G00098550</name>
</gene>
<proteinExistence type="inferred from homology"/>
<dbReference type="SMART" id="SM00220">
    <property type="entry name" value="S_TKc"/>
    <property type="match status" value="1"/>
</dbReference>
<feature type="domain" description="Protein kinase" evidence="18">
    <location>
        <begin position="44"/>
        <end position="295"/>
    </location>
</feature>
<accession>A0A484CZS9</accession>
<dbReference type="GO" id="GO:0005737">
    <property type="term" value="C:cytoplasm"/>
    <property type="evidence" value="ECO:0007669"/>
    <property type="project" value="TreeGrafter"/>
</dbReference>
<dbReference type="PROSITE" id="PS50011">
    <property type="entry name" value="PROTEIN_KINASE_DOM"/>
    <property type="match status" value="1"/>
</dbReference>
<evidence type="ECO:0000256" key="10">
    <source>
        <dbReference type="ARBA" id="ARBA00022840"/>
    </source>
</evidence>
<dbReference type="FunFam" id="3.30.200.20:FF:000003">
    <property type="entry name" value="Non-specific serine/threonine protein kinase"/>
    <property type="match status" value="1"/>
</dbReference>
<dbReference type="EC" id="2.7.11.1" evidence="3"/>
<keyword evidence="7" id="KW-0479">Metal-binding</keyword>
<evidence type="ECO:0000256" key="17">
    <source>
        <dbReference type="RuleBase" id="RU000304"/>
    </source>
</evidence>
<dbReference type="GO" id="GO:0046872">
    <property type="term" value="F:metal ion binding"/>
    <property type="evidence" value="ECO:0007669"/>
    <property type="project" value="UniProtKB-KW"/>
</dbReference>
<organism evidence="19 20">
    <name type="scientific">Perca flavescens</name>
    <name type="common">American yellow perch</name>
    <name type="synonym">Morone flavescens</name>
    <dbReference type="NCBI Taxonomy" id="8167"/>
    <lineage>
        <taxon>Eukaryota</taxon>
        <taxon>Metazoa</taxon>
        <taxon>Chordata</taxon>
        <taxon>Craniata</taxon>
        <taxon>Vertebrata</taxon>
        <taxon>Euteleostomi</taxon>
        <taxon>Actinopterygii</taxon>
        <taxon>Neopterygii</taxon>
        <taxon>Teleostei</taxon>
        <taxon>Neoteleostei</taxon>
        <taxon>Acanthomorphata</taxon>
        <taxon>Eupercaria</taxon>
        <taxon>Perciformes</taxon>
        <taxon>Percoidei</taxon>
        <taxon>Percidae</taxon>
        <taxon>Percinae</taxon>
        <taxon>Perca</taxon>
    </lineage>
</organism>
<evidence type="ECO:0000256" key="7">
    <source>
        <dbReference type="ARBA" id="ARBA00022723"/>
    </source>
</evidence>
<dbReference type="FunFam" id="1.10.510.10:FF:000346">
    <property type="entry name" value="Serine/threonine-protein kinase NIM1"/>
    <property type="match status" value="1"/>
</dbReference>
<keyword evidence="5" id="KW-0597">Phosphoprotein</keyword>
<keyword evidence="9" id="KW-0418">Kinase</keyword>
<comment type="similarity">
    <text evidence="2">Belongs to the protein kinase superfamily. CAMK Ser/Thr protein kinase family.</text>
</comment>
<dbReference type="AlphaFoldDB" id="A0A484CZS9"/>
<dbReference type="Pfam" id="PF00069">
    <property type="entry name" value="Pkinase"/>
    <property type="match status" value="1"/>
</dbReference>
<dbReference type="GO" id="GO:0000226">
    <property type="term" value="P:microtubule cytoskeleton organization"/>
    <property type="evidence" value="ECO:0007669"/>
    <property type="project" value="TreeGrafter"/>
</dbReference>
<keyword evidence="10 16" id="KW-0067">ATP-binding</keyword>
<evidence type="ECO:0000256" key="16">
    <source>
        <dbReference type="PROSITE-ProRule" id="PRU10141"/>
    </source>
</evidence>
<evidence type="ECO:0000256" key="12">
    <source>
        <dbReference type="ARBA" id="ARBA00047899"/>
    </source>
</evidence>
<evidence type="ECO:0000256" key="13">
    <source>
        <dbReference type="ARBA" id="ARBA00048679"/>
    </source>
</evidence>
<evidence type="ECO:0000256" key="3">
    <source>
        <dbReference type="ARBA" id="ARBA00012513"/>
    </source>
</evidence>
<evidence type="ECO:0000256" key="15">
    <source>
        <dbReference type="ARBA" id="ARBA00080118"/>
    </source>
</evidence>
<dbReference type="InterPro" id="IPR000719">
    <property type="entry name" value="Prot_kinase_dom"/>
</dbReference>
<sequence length="407" mass="46039">MCAIPQLSEAERIRQSPFERVVYDMTNNERIVNDLMLGRRVGFYELRGEVGQGNFSKVRLGIHALTKERVAIKIIDKPRVDKRSQPMISSEISCMEKLCHPNIVRLYEVMETSRKLYLVMEYGSSGDLFSRITTRGKLDDLETKLVFAQVICAVKHMHDNNIVHRDLKAENIFYTTNYCIKVGDFGFSTESGPNELLTNFCGSPPYAAPELFKDKGYIGRYSDTWALGILLYFMVTATMPFYGDKLGKLKRCILQGAFSIPPYVPEPCQLVIKGMLRPVPVDRSSLTEITNSTWLQGIEYPRPYVFLPLSPAHFAQASQALSVEEQEVKSLLSDLGIVTVHFQNNPCLDCRSPLTGTYRILLHRVQKRRSVEAVGYSMLHPGEYGSPKKWSVSPVNKHNPSAVCVVL</sequence>
<dbReference type="Proteomes" id="UP000295070">
    <property type="component" value="Chromosome 9"/>
</dbReference>
<dbReference type="GO" id="GO:0050321">
    <property type="term" value="F:tau-protein kinase activity"/>
    <property type="evidence" value="ECO:0007669"/>
    <property type="project" value="TreeGrafter"/>
</dbReference>
<evidence type="ECO:0000256" key="11">
    <source>
        <dbReference type="ARBA" id="ARBA00022842"/>
    </source>
</evidence>
<dbReference type="PANTHER" id="PTHR24346:SF105">
    <property type="entry name" value="SERINE_THREONINE-PROTEIN KINASE NIM1-LIKE ISOFORM X1"/>
    <property type="match status" value="1"/>
</dbReference>
<feature type="binding site" evidence="16">
    <location>
        <position position="73"/>
    </location>
    <ligand>
        <name>ATP</name>
        <dbReference type="ChEBI" id="CHEBI:30616"/>
    </ligand>
</feature>
<dbReference type="InterPro" id="IPR011009">
    <property type="entry name" value="Kinase-like_dom_sf"/>
</dbReference>
<comment type="catalytic activity">
    <reaction evidence="13">
        <text>L-seryl-[protein] + ATP = O-phospho-L-seryl-[protein] + ADP + H(+)</text>
        <dbReference type="Rhea" id="RHEA:17989"/>
        <dbReference type="Rhea" id="RHEA-COMP:9863"/>
        <dbReference type="Rhea" id="RHEA-COMP:11604"/>
        <dbReference type="ChEBI" id="CHEBI:15378"/>
        <dbReference type="ChEBI" id="CHEBI:29999"/>
        <dbReference type="ChEBI" id="CHEBI:30616"/>
        <dbReference type="ChEBI" id="CHEBI:83421"/>
        <dbReference type="ChEBI" id="CHEBI:456216"/>
        <dbReference type="EC" id="2.7.11.1"/>
    </reaction>
</comment>
<comment type="catalytic activity">
    <reaction evidence="12">
        <text>L-threonyl-[protein] + ATP = O-phospho-L-threonyl-[protein] + ADP + H(+)</text>
        <dbReference type="Rhea" id="RHEA:46608"/>
        <dbReference type="Rhea" id="RHEA-COMP:11060"/>
        <dbReference type="Rhea" id="RHEA-COMP:11605"/>
        <dbReference type="ChEBI" id="CHEBI:15378"/>
        <dbReference type="ChEBI" id="CHEBI:30013"/>
        <dbReference type="ChEBI" id="CHEBI:30616"/>
        <dbReference type="ChEBI" id="CHEBI:61977"/>
        <dbReference type="ChEBI" id="CHEBI:456216"/>
        <dbReference type="EC" id="2.7.11.1"/>
    </reaction>
</comment>